<dbReference type="RefSeq" id="XP_011680771.2">
    <property type="nucleotide sequence ID" value="XM_011682469.2"/>
</dbReference>
<keyword evidence="2" id="KW-1003">Cell membrane</keyword>
<evidence type="ECO:0000256" key="4">
    <source>
        <dbReference type="ARBA" id="ARBA00022989"/>
    </source>
</evidence>
<evidence type="ECO:0000256" key="1">
    <source>
        <dbReference type="ARBA" id="ARBA00004651"/>
    </source>
</evidence>
<name>A0A7M7HM73_STRPU</name>
<evidence type="ECO:0000256" key="6">
    <source>
        <dbReference type="ARBA" id="ARBA00023136"/>
    </source>
</evidence>
<dbReference type="AlphaFoldDB" id="A0A7M7HM73"/>
<dbReference type="PROSITE" id="PS50262">
    <property type="entry name" value="G_PROTEIN_RECEP_F1_2"/>
    <property type="match status" value="1"/>
</dbReference>
<dbReference type="InterPro" id="IPR050569">
    <property type="entry name" value="TAAR"/>
</dbReference>
<evidence type="ECO:0000256" key="8">
    <source>
        <dbReference type="ARBA" id="ARBA00023224"/>
    </source>
</evidence>
<keyword evidence="3 10" id="KW-0812">Transmembrane</keyword>
<reference evidence="12" key="2">
    <citation type="submission" date="2021-01" db="UniProtKB">
        <authorList>
            <consortium name="EnsemblMetazoa"/>
        </authorList>
    </citation>
    <scope>IDENTIFICATION</scope>
</reference>
<dbReference type="CDD" id="cd00637">
    <property type="entry name" value="7tm_classA_rhodopsin-like"/>
    <property type="match status" value="1"/>
</dbReference>
<dbReference type="GO" id="GO:0007186">
    <property type="term" value="P:G protein-coupled receptor signaling pathway"/>
    <property type="evidence" value="ECO:0000318"/>
    <property type="project" value="GO_Central"/>
</dbReference>
<dbReference type="GeneID" id="105446097"/>
<dbReference type="InterPro" id="IPR017452">
    <property type="entry name" value="GPCR_Rhodpsn_7TM"/>
</dbReference>
<evidence type="ECO:0000256" key="3">
    <source>
        <dbReference type="ARBA" id="ARBA00022692"/>
    </source>
</evidence>
<comment type="subcellular location">
    <subcellularLocation>
        <location evidence="1">Cell membrane</location>
        <topology evidence="1">Multi-pass membrane protein</topology>
    </subcellularLocation>
</comment>
<dbReference type="GO" id="GO:0005886">
    <property type="term" value="C:plasma membrane"/>
    <property type="evidence" value="ECO:0000318"/>
    <property type="project" value="GO_Central"/>
</dbReference>
<dbReference type="KEGG" id="spu:105446097"/>
<evidence type="ECO:0000259" key="11">
    <source>
        <dbReference type="PROSITE" id="PS50262"/>
    </source>
</evidence>
<protein>
    <recommendedName>
        <fullName evidence="11">G-protein coupled receptors family 1 profile domain-containing protein</fullName>
    </recommendedName>
</protein>
<keyword evidence="8" id="KW-0807">Transducer</keyword>
<feature type="transmembrane region" description="Helical" evidence="10">
    <location>
        <begin position="96"/>
        <end position="117"/>
    </location>
</feature>
<dbReference type="PANTHER" id="PTHR24249">
    <property type="entry name" value="HISTAMINE RECEPTOR-RELATED G-PROTEIN COUPLED RECEPTOR"/>
    <property type="match status" value="1"/>
</dbReference>
<evidence type="ECO:0000256" key="2">
    <source>
        <dbReference type="ARBA" id="ARBA00022475"/>
    </source>
</evidence>
<feature type="region of interest" description="Disordered" evidence="9">
    <location>
        <begin position="416"/>
        <end position="496"/>
    </location>
</feature>
<accession>A0A7M7HM73</accession>
<dbReference type="PRINTS" id="PR00237">
    <property type="entry name" value="GPCRRHODOPSN"/>
</dbReference>
<evidence type="ECO:0000256" key="9">
    <source>
        <dbReference type="SAM" id="MobiDB-lite"/>
    </source>
</evidence>
<feature type="transmembrane region" description="Helical" evidence="10">
    <location>
        <begin position="193"/>
        <end position="217"/>
    </location>
</feature>
<feature type="transmembrane region" description="Helical" evidence="10">
    <location>
        <begin position="320"/>
        <end position="340"/>
    </location>
</feature>
<evidence type="ECO:0000256" key="5">
    <source>
        <dbReference type="ARBA" id="ARBA00023040"/>
    </source>
</evidence>
<feature type="transmembrane region" description="Helical" evidence="10">
    <location>
        <begin position="283"/>
        <end position="300"/>
    </location>
</feature>
<keyword evidence="5" id="KW-0297">G-protein coupled receptor</keyword>
<keyword evidence="4 10" id="KW-1133">Transmembrane helix</keyword>
<organism evidence="12 13">
    <name type="scientific">Strongylocentrotus purpuratus</name>
    <name type="common">Purple sea urchin</name>
    <dbReference type="NCBI Taxonomy" id="7668"/>
    <lineage>
        <taxon>Eukaryota</taxon>
        <taxon>Metazoa</taxon>
        <taxon>Echinodermata</taxon>
        <taxon>Eleutherozoa</taxon>
        <taxon>Echinozoa</taxon>
        <taxon>Echinoidea</taxon>
        <taxon>Euechinoidea</taxon>
        <taxon>Echinacea</taxon>
        <taxon>Camarodonta</taxon>
        <taxon>Echinidea</taxon>
        <taxon>Strongylocentrotidae</taxon>
        <taxon>Strongylocentrotus</taxon>
    </lineage>
</organism>
<feature type="domain" description="G-protein coupled receptors family 1 profile" evidence="11">
    <location>
        <begin position="40"/>
        <end position="337"/>
    </location>
</feature>
<evidence type="ECO:0000313" key="13">
    <source>
        <dbReference type="Proteomes" id="UP000007110"/>
    </source>
</evidence>
<evidence type="ECO:0000256" key="7">
    <source>
        <dbReference type="ARBA" id="ARBA00023170"/>
    </source>
</evidence>
<dbReference type="Pfam" id="PF00001">
    <property type="entry name" value="7tm_1"/>
    <property type="match status" value="1"/>
</dbReference>
<dbReference type="Gene3D" id="1.20.1070.10">
    <property type="entry name" value="Rhodopsin 7-helix transmembrane proteins"/>
    <property type="match status" value="1"/>
</dbReference>
<feature type="compositionally biased region" description="Polar residues" evidence="9">
    <location>
        <begin position="469"/>
        <end position="481"/>
    </location>
</feature>
<feature type="transmembrane region" description="Helical" evidence="10">
    <location>
        <begin position="60"/>
        <end position="84"/>
    </location>
</feature>
<dbReference type="OrthoDB" id="5959154at2759"/>
<sequence length="798" mass="89864">MAVDNFSALPMTLDEGENLESLGILNATIIIVIAVLVNISNFITLLVVRSYKYVFNPNILIGGIALVNYVSTLSLFPLIAYAYLASEPLSPIICELFDAMWAFYQLLSTSIVTLMVLDRYIAIRKPILYRTRLSGAFMKYIMVCALLTSIPLSFTPIIVKILADDPVVELEREGSRTHYCIGLHNQYYHVHRILILAINCAHLPLGLFCYIGFLLGVRNFVNRWLVRFSNQNPSSVEPPDVEASSCWCRCVKEQPQKSLSKEQLVERTLHLMKSLHVKRCTRISKTIAVAAGIYYIPWLFSQSSIFYELVTGSYLPILDYVIIRVVLASSILNPLVYVTFSKTYRYGYQRVLAKPFRICGYEWRSRKPLGLSGSDMQRISHRMALEEWESPGLVRRQYSKRRTKRKIARMHHVYTVSEDNGNGSVGNGHDKEGAGKQNRYRKNTSTDTSTGTSMTTSASVKRKVRCRRNTGQGNGDQNPTIVQKMDSRSSAPGLSNVENGSAVFSQNLWVLDASRQTVREERQSASCEVYPRECPNVSSTGNSHDDAHLRSKDLLPAPKTYLPKTLQTLAASAVESALCQTQEHKRTVAEESLPERAGVDSIILFGSSREVGGSKESFQKPFELSDKAAAQGHVCIHLEVIEFVNRHEMKHKNASLVSTIKKCQLKDKFPKTIDDGQPGPSFVFSLRENRFVPERIHQENVDTYSCQYGEDVSSPSIPVTLKTTIMPNLGEHSDLPVSEARQDRSPNSVRTNTHQHKRTSEILRESSRYSDDIVMLNDLILQDQLQDAHKEHNGRIGS</sequence>
<feature type="transmembrane region" description="Helical" evidence="10">
    <location>
        <begin position="137"/>
        <end position="159"/>
    </location>
</feature>
<dbReference type="EnsemblMetazoa" id="XM_011682469">
    <property type="protein sequence ID" value="XP_011680771"/>
    <property type="gene ID" value="LOC105446097"/>
</dbReference>
<dbReference type="Proteomes" id="UP000007110">
    <property type="component" value="Unassembled WGS sequence"/>
</dbReference>
<dbReference type="InParanoid" id="A0A7M7HM73"/>
<dbReference type="OMA" id="HEMKHKN"/>
<evidence type="ECO:0000256" key="10">
    <source>
        <dbReference type="SAM" id="Phobius"/>
    </source>
</evidence>
<proteinExistence type="predicted"/>
<keyword evidence="6 10" id="KW-0472">Membrane</keyword>
<dbReference type="PANTHER" id="PTHR24249:SF421">
    <property type="entry name" value="G-PROTEIN COUPLED RECEPTORS FAMILY 1 PROFILE DOMAIN-CONTAINING PROTEIN"/>
    <property type="match status" value="1"/>
</dbReference>
<feature type="transmembrane region" description="Helical" evidence="10">
    <location>
        <begin position="24"/>
        <end position="48"/>
    </location>
</feature>
<dbReference type="SUPFAM" id="SSF81321">
    <property type="entry name" value="Family A G protein-coupled receptor-like"/>
    <property type="match status" value="1"/>
</dbReference>
<keyword evidence="13" id="KW-1185">Reference proteome</keyword>
<reference evidence="13" key="1">
    <citation type="submission" date="2015-02" db="EMBL/GenBank/DDBJ databases">
        <title>Genome sequencing for Strongylocentrotus purpuratus.</title>
        <authorList>
            <person name="Murali S."/>
            <person name="Liu Y."/>
            <person name="Vee V."/>
            <person name="English A."/>
            <person name="Wang M."/>
            <person name="Skinner E."/>
            <person name="Han Y."/>
            <person name="Muzny D.M."/>
            <person name="Worley K.C."/>
            <person name="Gibbs R.A."/>
        </authorList>
    </citation>
    <scope>NUCLEOTIDE SEQUENCE</scope>
</reference>
<feature type="compositionally biased region" description="Low complexity" evidence="9">
    <location>
        <begin position="445"/>
        <end position="459"/>
    </location>
</feature>
<dbReference type="InterPro" id="IPR000276">
    <property type="entry name" value="GPCR_Rhodpsn"/>
</dbReference>
<feature type="region of interest" description="Disordered" evidence="9">
    <location>
        <begin position="728"/>
        <end position="763"/>
    </location>
</feature>
<evidence type="ECO:0000313" key="12">
    <source>
        <dbReference type="EnsemblMetazoa" id="XP_011680771"/>
    </source>
</evidence>
<keyword evidence="7" id="KW-0675">Receptor</keyword>
<dbReference type="GO" id="GO:0004930">
    <property type="term" value="F:G protein-coupled receptor activity"/>
    <property type="evidence" value="ECO:0000318"/>
    <property type="project" value="GO_Central"/>
</dbReference>